<gene>
    <name evidence="2" type="ORF">PoMZ_06265</name>
</gene>
<dbReference type="VEuPathDB" id="FungiDB:M_BR32_EuGene_00072991"/>
<feature type="chain" id="PRO_5021027930" evidence="1">
    <location>
        <begin position="19"/>
        <end position="74"/>
    </location>
</feature>
<protein>
    <submittedName>
        <fullName evidence="2">Uncharacterized protein</fullName>
    </submittedName>
</protein>
<dbReference type="Proteomes" id="UP000294847">
    <property type="component" value="Chromosome 6"/>
</dbReference>
<organism evidence="2 3">
    <name type="scientific">Pyricularia oryzae</name>
    <name type="common">Rice blast fungus</name>
    <name type="synonym">Magnaporthe oryzae</name>
    <dbReference type="NCBI Taxonomy" id="318829"/>
    <lineage>
        <taxon>Eukaryota</taxon>
        <taxon>Fungi</taxon>
        <taxon>Dikarya</taxon>
        <taxon>Ascomycota</taxon>
        <taxon>Pezizomycotina</taxon>
        <taxon>Sordariomycetes</taxon>
        <taxon>Sordariomycetidae</taxon>
        <taxon>Magnaporthales</taxon>
        <taxon>Pyriculariaceae</taxon>
        <taxon>Pyricularia</taxon>
    </lineage>
</organism>
<reference evidence="2 3" key="1">
    <citation type="journal article" date="2019" name="Mol. Biol. Evol.">
        <title>Blast fungal genomes show frequent chromosomal changes, gene gains and losses, and effector gene turnover.</title>
        <authorList>
            <person name="Gomez Luciano L.B."/>
            <person name="Jason Tsai I."/>
            <person name="Chuma I."/>
            <person name="Tosa Y."/>
            <person name="Chen Y.H."/>
            <person name="Li J.Y."/>
            <person name="Li M.Y."/>
            <person name="Jade Lu M.Y."/>
            <person name="Nakayashiki H."/>
            <person name="Li W.H."/>
        </authorList>
    </citation>
    <scope>NUCLEOTIDE SEQUENCE [LARGE SCALE GENOMIC DNA]</scope>
    <source>
        <strain evidence="2">MZ5-1-6</strain>
    </source>
</reference>
<dbReference type="AlphaFoldDB" id="A0A4P7NQF1"/>
<feature type="signal peptide" evidence="1">
    <location>
        <begin position="1"/>
        <end position="18"/>
    </location>
</feature>
<evidence type="ECO:0000313" key="3">
    <source>
        <dbReference type="Proteomes" id="UP000294847"/>
    </source>
</evidence>
<dbReference type="EMBL" id="CP034209">
    <property type="protein sequence ID" value="QBZ64567.1"/>
    <property type="molecule type" value="Genomic_DNA"/>
</dbReference>
<accession>A0A4P7NQF1</accession>
<evidence type="ECO:0000313" key="2">
    <source>
        <dbReference type="EMBL" id="QBZ64567.1"/>
    </source>
</evidence>
<sequence length="74" mass="7919">MWIFTLELEGIVAATSLAASERADDASGIGAGGAKPDMLRLGGHPARWQSGRAAKVHNVAKYRFVAVKYSGWMD</sequence>
<proteinExistence type="predicted"/>
<name>A0A4P7NQF1_PYROR</name>
<keyword evidence="1" id="KW-0732">Signal</keyword>
<evidence type="ECO:0000256" key="1">
    <source>
        <dbReference type="SAM" id="SignalP"/>
    </source>
</evidence>